<keyword evidence="5" id="KW-0547">Nucleotide-binding</keyword>
<evidence type="ECO:0000256" key="3">
    <source>
        <dbReference type="ARBA" id="ARBA00022553"/>
    </source>
</evidence>
<dbReference type="NCBIfam" id="TIGR00229">
    <property type="entry name" value="sensory_box"/>
    <property type="match status" value="1"/>
</dbReference>
<dbReference type="CDD" id="cd00130">
    <property type="entry name" value="PAS"/>
    <property type="match status" value="1"/>
</dbReference>
<dbReference type="InterPro" id="IPR000014">
    <property type="entry name" value="PAS"/>
</dbReference>
<name>A0A9E8RYN3_9BACI</name>
<dbReference type="Gene3D" id="1.10.287.130">
    <property type="match status" value="1"/>
</dbReference>
<dbReference type="InterPro" id="IPR004358">
    <property type="entry name" value="Sig_transdc_His_kin-like_C"/>
</dbReference>
<feature type="domain" description="PAS" evidence="10">
    <location>
        <begin position="14"/>
        <end position="69"/>
    </location>
</feature>
<evidence type="ECO:0000256" key="2">
    <source>
        <dbReference type="ARBA" id="ARBA00012438"/>
    </source>
</evidence>
<feature type="domain" description="Histidine kinase" evidence="9">
    <location>
        <begin position="148"/>
        <end position="352"/>
    </location>
</feature>
<dbReference type="RefSeq" id="WP_275421125.1">
    <property type="nucleotide sequence ID" value="NZ_CP106877.1"/>
</dbReference>
<dbReference type="Pfam" id="PF02518">
    <property type="entry name" value="HATPase_c"/>
    <property type="match status" value="1"/>
</dbReference>
<evidence type="ECO:0000256" key="6">
    <source>
        <dbReference type="ARBA" id="ARBA00022777"/>
    </source>
</evidence>
<evidence type="ECO:0000313" key="12">
    <source>
        <dbReference type="Proteomes" id="UP001164726"/>
    </source>
</evidence>
<keyword evidence="12" id="KW-1185">Reference proteome</keyword>
<gene>
    <name evidence="11" type="ORF">OE105_02370</name>
</gene>
<evidence type="ECO:0000256" key="7">
    <source>
        <dbReference type="ARBA" id="ARBA00022840"/>
    </source>
</evidence>
<dbReference type="SMART" id="SM00388">
    <property type="entry name" value="HisKA"/>
    <property type="match status" value="1"/>
</dbReference>
<dbReference type="InterPro" id="IPR003594">
    <property type="entry name" value="HATPase_dom"/>
</dbReference>
<dbReference type="InterPro" id="IPR035965">
    <property type="entry name" value="PAS-like_dom_sf"/>
</dbReference>
<dbReference type="InterPro" id="IPR036097">
    <property type="entry name" value="HisK_dim/P_sf"/>
</dbReference>
<dbReference type="InterPro" id="IPR036890">
    <property type="entry name" value="HATPase_C_sf"/>
</dbReference>
<dbReference type="SMART" id="SM00387">
    <property type="entry name" value="HATPase_c"/>
    <property type="match status" value="1"/>
</dbReference>
<evidence type="ECO:0000256" key="1">
    <source>
        <dbReference type="ARBA" id="ARBA00000085"/>
    </source>
</evidence>
<organism evidence="11 12">
    <name type="scientific">Fervidibacillus halotolerans</name>
    <dbReference type="NCBI Taxonomy" id="2980027"/>
    <lineage>
        <taxon>Bacteria</taxon>
        <taxon>Bacillati</taxon>
        <taxon>Bacillota</taxon>
        <taxon>Bacilli</taxon>
        <taxon>Bacillales</taxon>
        <taxon>Bacillaceae</taxon>
        <taxon>Fervidibacillus</taxon>
    </lineage>
</organism>
<dbReference type="PANTHER" id="PTHR43065">
    <property type="entry name" value="SENSOR HISTIDINE KINASE"/>
    <property type="match status" value="1"/>
</dbReference>
<dbReference type="PROSITE" id="PS50112">
    <property type="entry name" value="PAS"/>
    <property type="match status" value="1"/>
</dbReference>
<keyword evidence="6" id="KW-0418">Kinase</keyword>
<accession>A0A9E8RYN3</accession>
<dbReference type="Pfam" id="PF00512">
    <property type="entry name" value="HisKA"/>
    <property type="match status" value="1"/>
</dbReference>
<evidence type="ECO:0000256" key="4">
    <source>
        <dbReference type="ARBA" id="ARBA00022679"/>
    </source>
</evidence>
<dbReference type="SUPFAM" id="SSF47384">
    <property type="entry name" value="Homodimeric domain of signal transducing histidine kinase"/>
    <property type="match status" value="1"/>
</dbReference>
<dbReference type="PROSITE" id="PS50109">
    <property type="entry name" value="HIS_KIN"/>
    <property type="match status" value="1"/>
</dbReference>
<protein>
    <recommendedName>
        <fullName evidence="2">histidine kinase</fullName>
        <ecNumber evidence="2">2.7.13.3</ecNumber>
    </recommendedName>
</protein>
<dbReference type="EMBL" id="CP106877">
    <property type="protein sequence ID" value="WAA12991.1"/>
    <property type="molecule type" value="Genomic_DNA"/>
</dbReference>
<keyword evidence="3" id="KW-0597">Phosphoprotein</keyword>
<comment type="catalytic activity">
    <reaction evidence="1">
        <text>ATP + protein L-histidine = ADP + protein N-phospho-L-histidine.</text>
        <dbReference type="EC" id="2.7.13.3"/>
    </reaction>
</comment>
<evidence type="ECO:0000256" key="5">
    <source>
        <dbReference type="ARBA" id="ARBA00022741"/>
    </source>
</evidence>
<sequence>MGTLQNSLNKMNVYVQILQKIADHFHSVVTYSTMSGIIRYVSPNSKDILQYEQERMVGKKISDFLHENDWMNAGGNRVLFQGNGSKYTMRIRKGDGTYIWVNVTVYAVNERGTLNQGGLVYVINKLIDHEDSLLQNDKLSLFGQLAAGIVHDIRNPLTSLKGFIQLMKSEKKYNSEYLRIMETEMEQIDAISKELMIFAKPTEPQFTSCILQSILYSCLRLLEGQFFQKRIKVETDLEKEPIYIVCDEQRLRQVLINLMKNAIEAMDKPGKITMKVTRGTKEGIFEITDEGSGIPEELIGKLGQPFFTTKNNGNGLGLMMCYKIIEEHAGRIEVESKEGEGTTFRVYLPLAKKEKANPST</sequence>
<dbReference type="PRINTS" id="PR00344">
    <property type="entry name" value="BCTRLSENSOR"/>
</dbReference>
<dbReference type="InterPro" id="IPR005467">
    <property type="entry name" value="His_kinase_dom"/>
</dbReference>
<dbReference type="SUPFAM" id="SSF55785">
    <property type="entry name" value="PYP-like sensor domain (PAS domain)"/>
    <property type="match status" value="1"/>
</dbReference>
<dbReference type="CDD" id="cd00082">
    <property type="entry name" value="HisKA"/>
    <property type="match status" value="1"/>
</dbReference>
<keyword evidence="8" id="KW-0902">Two-component regulatory system</keyword>
<evidence type="ECO:0000259" key="10">
    <source>
        <dbReference type="PROSITE" id="PS50112"/>
    </source>
</evidence>
<reference evidence="11" key="1">
    <citation type="submission" date="2022-09" db="EMBL/GenBank/DDBJ databases">
        <title>Complete Genomes of Fervidibacillus albus and Fervidibacillus halotolerans isolated from tidal flat sediments.</title>
        <authorList>
            <person name="Kwon K.K."/>
            <person name="Yang S.-H."/>
            <person name="Park M.J."/>
            <person name="Oh H.-M."/>
        </authorList>
    </citation>
    <scope>NUCLEOTIDE SEQUENCE</scope>
    <source>
        <strain evidence="11">MEBiC13594</strain>
    </source>
</reference>
<dbReference type="Pfam" id="PF13426">
    <property type="entry name" value="PAS_9"/>
    <property type="match status" value="1"/>
</dbReference>
<proteinExistence type="predicted"/>
<dbReference type="AlphaFoldDB" id="A0A9E8RYN3"/>
<dbReference type="Proteomes" id="UP001164726">
    <property type="component" value="Chromosome"/>
</dbReference>
<keyword evidence="4" id="KW-0808">Transferase</keyword>
<dbReference type="PANTHER" id="PTHR43065:SF10">
    <property type="entry name" value="PEROXIDE STRESS-ACTIVATED HISTIDINE KINASE MAK3"/>
    <property type="match status" value="1"/>
</dbReference>
<dbReference type="CDD" id="cd00075">
    <property type="entry name" value="HATPase"/>
    <property type="match status" value="1"/>
</dbReference>
<dbReference type="Gene3D" id="3.30.450.20">
    <property type="entry name" value="PAS domain"/>
    <property type="match status" value="1"/>
</dbReference>
<dbReference type="SUPFAM" id="SSF55874">
    <property type="entry name" value="ATPase domain of HSP90 chaperone/DNA topoisomerase II/histidine kinase"/>
    <property type="match status" value="1"/>
</dbReference>
<dbReference type="GO" id="GO:0000155">
    <property type="term" value="F:phosphorelay sensor kinase activity"/>
    <property type="evidence" value="ECO:0007669"/>
    <property type="project" value="InterPro"/>
</dbReference>
<keyword evidence="7 11" id="KW-0067">ATP-binding</keyword>
<evidence type="ECO:0000259" key="9">
    <source>
        <dbReference type="PROSITE" id="PS50109"/>
    </source>
</evidence>
<dbReference type="InterPro" id="IPR003661">
    <property type="entry name" value="HisK_dim/P_dom"/>
</dbReference>
<dbReference type="EC" id="2.7.13.3" evidence="2"/>
<dbReference type="KEGG" id="fhl:OE105_02370"/>
<dbReference type="Gene3D" id="3.30.565.10">
    <property type="entry name" value="Histidine kinase-like ATPase, C-terminal domain"/>
    <property type="match status" value="1"/>
</dbReference>
<evidence type="ECO:0000256" key="8">
    <source>
        <dbReference type="ARBA" id="ARBA00023012"/>
    </source>
</evidence>
<dbReference type="GO" id="GO:0005524">
    <property type="term" value="F:ATP binding"/>
    <property type="evidence" value="ECO:0007669"/>
    <property type="project" value="UniProtKB-KW"/>
</dbReference>
<evidence type="ECO:0000313" key="11">
    <source>
        <dbReference type="EMBL" id="WAA12991.1"/>
    </source>
</evidence>